<reference evidence="1 2" key="1">
    <citation type="journal article" date="2016" name="Mol. Biol. Evol.">
        <title>Comparative Genomics of Early-Diverging Mushroom-Forming Fungi Provides Insights into the Origins of Lignocellulose Decay Capabilities.</title>
        <authorList>
            <person name="Nagy L.G."/>
            <person name="Riley R."/>
            <person name="Tritt A."/>
            <person name="Adam C."/>
            <person name="Daum C."/>
            <person name="Floudas D."/>
            <person name="Sun H."/>
            <person name="Yadav J.S."/>
            <person name="Pangilinan J."/>
            <person name="Larsson K.H."/>
            <person name="Matsuura K."/>
            <person name="Barry K."/>
            <person name="Labutti K."/>
            <person name="Kuo R."/>
            <person name="Ohm R.A."/>
            <person name="Bhattacharya S.S."/>
            <person name="Shirouzu T."/>
            <person name="Yoshinaga Y."/>
            <person name="Martin F.M."/>
            <person name="Grigoriev I.V."/>
            <person name="Hibbett D.S."/>
        </authorList>
    </citation>
    <scope>NUCLEOTIDE SEQUENCE [LARGE SCALE GENOMIC DNA]</scope>
    <source>
        <strain evidence="1 2">HHB10207 ss-3</strain>
    </source>
</reference>
<evidence type="ECO:0000313" key="2">
    <source>
        <dbReference type="Proteomes" id="UP000076798"/>
    </source>
</evidence>
<evidence type="ECO:0000313" key="1">
    <source>
        <dbReference type="EMBL" id="KZT40372.1"/>
    </source>
</evidence>
<proteinExistence type="predicted"/>
<protein>
    <submittedName>
        <fullName evidence="1">Uncharacterized protein</fullName>
    </submittedName>
</protein>
<dbReference type="EMBL" id="KV428033">
    <property type="protein sequence ID" value="KZT40372.1"/>
    <property type="molecule type" value="Genomic_DNA"/>
</dbReference>
<keyword evidence="2" id="KW-1185">Reference proteome</keyword>
<dbReference type="OrthoDB" id="3066632at2759"/>
<dbReference type="Proteomes" id="UP000076798">
    <property type="component" value="Unassembled WGS sequence"/>
</dbReference>
<name>A0A166F7W0_9AGAM</name>
<gene>
    <name evidence="1" type="ORF">SISSUDRAFT_1031938</name>
</gene>
<sequence length="140" mass="15251">MLVTFLSLEAAAEVERYIKSHSLPDDNGYILVEKSAGAPIDFKYSVSFFRIDGSIDSTTYILNANLQIEVPFKGWTSIGHMTENLSSGAVTTGINLGIAKGSITFGLEKYENGQWLYATFALSVIGGKHIDKTVRLVQVA</sequence>
<accession>A0A166F7W0</accession>
<organism evidence="1 2">
    <name type="scientific">Sistotremastrum suecicum HHB10207 ss-3</name>
    <dbReference type="NCBI Taxonomy" id="1314776"/>
    <lineage>
        <taxon>Eukaryota</taxon>
        <taxon>Fungi</taxon>
        <taxon>Dikarya</taxon>
        <taxon>Basidiomycota</taxon>
        <taxon>Agaricomycotina</taxon>
        <taxon>Agaricomycetes</taxon>
        <taxon>Sistotremastrales</taxon>
        <taxon>Sistotremastraceae</taxon>
        <taxon>Sistotremastrum</taxon>
    </lineage>
</organism>
<dbReference type="AlphaFoldDB" id="A0A166F7W0"/>